<evidence type="ECO:0000256" key="5">
    <source>
        <dbReference type="ARBA" id="ARBA00022989"/>
    </source>
</evidence>
<accession>A0ABR7ESD8</accession>
<dbReference type="Pfam" id="PF07690">
    <property type="entry name" value="MFS_1"/>
    <property type="match status" value="1"/>
</dbReference>
<dbReference type="SUPFAM" id="SSF103473">
    <property type="entry name" value="MFS general substrate transporter"/>
    <property type="match status" value="1"/>
</dbReference>
<dbReference type="Gene3D" id="1.20.1250.20">
    <property type="entry name" value="MFS general substrate transporter like domains"/>
    <property type="match status" value="2"/>
</dbReference>
<feature type="transmembrane region" description="Helical" evidence="7">
    <location>
        <begin position="27"/>
        <end position="44"/>
    </location>
</feature>
<dbReference type="InterPro" id="IPR011701">
    <property type="entry name" value="MFS"/>
</dbReference>
<organism evidence="8 9">
    <name type="scientific">Dorea hominis</name>
    <dbReference type="NCBI Taxonomy" id="2763040"/>
    <lineage>
        <taxon>Bacteria</taxon>
        <taxon>Bacillati</taxon>
        <taxon>Bacillota</taxon>
        <taxon>Clostridia</taxon>
        <taxon>Lachnospirales</taxon>
        <taxon>Lachnospiraceae</taxon>
        <taxon>Dorea</taxon>
    </lineage>
</organism>
<protein>
    <submittedName>
        <fullName evidence="8">MFS transporter</fullName>
    </submittedName>
</protein>
<name>A0ABR7ESD8_9FIRM</name>
<evidence type="ECO:0000256" key="6">
    <source>
        <dbReference type="ARBA" id="ARBA00023136"/>
    </source>
</evidence>
<feature type="transmembrane region" description="Helical" evidence="7">
    <location>
        <begin position="210"/>
        <end position="236"/>
    </location>
</feature>
<feature type="transmembrane region" description="Helical" evidence="7">
    <location>
        <begin position="351"/>
        <end position="371"/>
    </location>
</feature>
<feature type="transmembrane region" description="Helical" evidence="7">
    <location>
        <begin position="383"/>
        <end position="405"/>
    </location>
</feature>
<evidence type="ECO:0000256" key="7">
    <source>
        <dbReference type="SAM" id="Phobius"/>
    </source>
</evidence>
<keyword evidence="4 7" id="KW-0812">Transmembrane</keyword>
<keyword evidence="5 7" id="KW-1133">Transmembrane helix</keyword>
<evidence type="ECO:0000313" key="9">
    <source>
        <dbReference type="Proteomes" id="UP000647235"/>
    </source>
</evidence>
<dbReference type="EMBL" id="JACOOY010000003">
    <property type="protein sequence ID" value="MBC5664268.1"/>
    <property type="molecule type" value="Genomic_DNA"/>
</dbReference>
<comment type="subcellular location">
    <subcellularLocation>
        <location evidence="1">Cell membrane</location>
        <topology evidence="1">Multi-pass membrane protein</topology>
    </subcellularLocation>
</comment>
<dbReference type="InterPro" id="IPR050171">
    <property type="entry name" value="MFS_Transporters"/>
</dbReference>
<evidence type="ECO:0000256" key="4">
    <source>
        <dbReference type="ARBA" id="ARBA00022692"/>
    </source>
</evidence>
<proteinExistence type="predicted"/>
<keyword evidence="2" id="KW-0813">Transport</keyword>
<keyword evidence="9" id="KW-1185">Reference proteome</keyword>
<feature type="transmembrane region" description="Helical" evidence="7">
    <location>
        <begin position="56"/>
        <end position="75"/>
    </location>
</feature>
<feature type="transmembrane region" description="Helical" evidence="7">
    <location>
        <begin position="143"/>
        <end position="168"/>
    </location>
</feature>
<feature type="transmembrane region" description="Helical" evidence="7">
    <location>
        <begin position="256"/>
        <end position="274"/>
    </location>
</feature>
<reference evidence="8 9" key="1">
    <citation type="submission" date="2020-08" db="EMBL/GenBank/DDBJ databases">
        <title>Genome public.</title>
        <authorList>
            <person name="Liu C."/>
            <person name="Sun Q."/>
        </authorList>
    </citation>
    <scope>NUCLEOTIDE SEQUENCE [LARGE SCALE GENOMIC DNA]</scope>
    <source>
        <strain evidence="8 9">NSJ-36</strain>
    </source>
</reference>
<evidence type="ECO:0000313" key="8">
    <source>
        <dbReference type="EMBL" id="MBC5664268.1"/>
    </source>
</evidence>
<evidence type="ECO:0000256" key="1">
    <source>
        <dbReference type="ARBA" id="ARBA00004651"/>
    </source>
</evidence>
<gene>
    <name evidence="8" type="ORF">H8S07_03055</name>
</gene>
<keyword evidence="6 7" id="KW-0472">Membrane</keyword>
<dbReference type="PANTHER" id="PTHR23517:SF15">
    <property type="entry name" value="PROTON-DEPENDENT OLIGOPEPTIDE FAMILY TRANSPORT PROTEIN"/>
    <property type="match status" value="1"/>
</dbReference>
<feature type="transmembrane region" description="Helical" evidence="7">
    <location>
        <begin position="81"/>
        <end position="105"/>
    </location>
</feature>
<evidence type="ECO:0000256" key="3">
    <source>
        <dbReference type="ARBA" id="ARBA00022475"/>
    </source>
</evidence>
<feature type="transmembrane region" description="Helical" evidence="7">
    <location>
        <begin position="318"/>
        <end position="339"/>
    </location>
</feature>
<sequence length="415" mass="45867">MGKSLILIFTTASVAQGGLGLTAAQGAALQSLFIAFAFFGPLVGGAITDRWLGARYATPIGMVLVGIGYWCGSMARSVTLVYVMIFFVCAGRSLFQVSAMLGRIVVDKDRMDAAYSIRYTLMNVGGFLGTFSLGILYKDVFAVNGVFGFSACFRVAACAMFLGTIWFISGWRKIGEVGKRPFKTEKTAEEKNWEKEKLPVTAIEKKRIGAIFLVSGFSVIFWMLWDLAYLPAYYYWTKYMDWTIAGYEIPVSWFDSSNSLFCVILGPVMAGVWLRLSRRPEGDMSLFRKTGIALFLLGLAYLYYAVLDIVRGNGKPSAVWLIFFTFTLTLGEMFFAPLGHAFISKYAPSRYLSTMMAVWGLAIFLASLCYGKVYGRLFESGLPFTKVCVGITVTAVAAGLILFMLDKRLSGLVKE</sequence>
<dbReference type="PANTHER" id="PTHR23517">
    <property type="entry name" value="RESISTANCE PROTEIN MDTM, PUTATIVE-RELATED-RELATED"/>
    <property type="match status" value="1"/>
</dbReference>
<comment type="caution">
    <text evidence="8">The sequence shown here is derived from an EMBL/GenBank/DDBJ whole genome shotgun (WGS) entry which is preliminary data.</text>
</comment>
<feature type="transmembrane region" description="Helical" evidence="7">
    <location>
        <begin position="286"/>
        <end position="306"/>
    </location>
</feature>
<dbReference type="InterPro" id="IPR036259">
    <property type="entry name" value="MFS_trans_sf"/>
</dbReference>
<feature type="transmembrane region" description="Helical" evidence="7">
    <location>
        <begin position="117"/>
        <end position="137"/>
    </location>
</feature>
<evidence type="ECO:0000256" key="2">
    <source>
        <dbReference type="ARBA" id="ARBA00022448"/>
    </source>
</evidence>
<keyword evidence="3" id="KW-1003">Cell membrane</keyword>
<dbReference type="Proteomes" id="UP000647235">
    <property type="component" value="Unassembled WGS sequence"/>
</dbReference>